<dbReference type="GO" id="GO:0008914">
    <property type="term" value="F:leucyl-tRNA--protein transferase activity"/>
    <property type="evidence" value="ECO:0007669"/>
    <property type="project" value="UniProtKB-EC"/>
</dbReference>
<evidence type="ECO:0000256" key="4">
    <source>
        <dbReference type="HAMAP-Rule" id="MF_00688"/>
    </source>
</evidence>
<dbReference type="Gene3D" id="3.40.630.70">
    <property type="entry name" value="Leucyl/phenylalanyl-tRNA-protein transferase, C-terminal domain"/>
    <property type="match status" value="1"/>
</dbReference>
<dbReference type="NCBIfam" id="TIGR00667">
    <property type="entry name" value="aat"/>
    <property type="match status" value="1"/>
</dbReference>
<dbReference type="Gene3D" id="3.30.70.3550">
    <property type="entry name" value="Leucyl/phenylalanyl-tRNA-protein transferase, N-terminal domain"/>
    <property type="match status" value="1"/>
</dbReference>
<organism evidence="5 6">
    <name type="scientific">Candidatus Magnetaquiglobus chichijimensis</name>
    <dbReference type="NCBI Taxonomy" id="3141448"/>
    <lineage>
        <taxon>Bacteria</taxon>
        <taxon>Pseudomonadati</taxon>
        <taxon>Pseudomonadota</taxon>
        <taxon>Magnetococcia</taxon>
        <taxon>Magnetococcales</taxon>
        <taxon>Candidatus Magnetaquicoccaceae</taxon>
        <taxon>Candidatus Magnetaquiglobus</taxon>
    </lineage>
</organism>
<sequence>MPIFRLQPEPYFPDPSLAEPEGVLAVGGDLSPRRLVAAYAEGIFPWYSKGEPILWWSPDPRVVLEPGDFHISRSLQKTIRRGTYTVTFDCAFDQVIRGCAAAREASGTWITHEMERAFIRLHRLRLAHSAEAWLLDEESGLPLLAGGVYGVALGAVFFGESMFSVRTDASKVAFVFLMRRLVEMGFELIDCQVATDHLLRFGARPIPRDRFLARLRRAVARPIPAGMWR</sequence>
<evidence type="ECO:0000313" key="6">
    <source>
        <dbReference type="Proteomes" id="UP001628193"/>
    </source>
</evidence>
<evidence type="ECO:0000256" key="2">
    <source>
        <dbReference type="ARBA" id="ARBA00022679"/>
    </source>
</evidence>
<dbReference type="InterPro" id="IPR016181">
    <property type="entry name" value="Acyl_CoA_acyltransferase"/>
</dbReference>
<dbReference type="EMBL" id="BAAFGK010000003">
    <property type="protein sequence ID" value="GAB0056558.1"/>
    <property type="molecule type" value="Genomic_DNA"/>
</dbReference>
<dbReference type="Proteomes" id="UP001628193">
    <property type="component" value="Unassembled WGS sequence"/>
</dbReference>
<keyword evidence="2 4" id="KW-0808">Transferase</keyword>
<dbReference type="HAMAP" id="MF_00688">
    <property type="entry name" value="Leu_Phe_trans"/>
    <property type="match status" value="1"/>
</dbReference>
<comment type="caution">
    <text evidence="5">The sequence shown here is derived from an EMBL/GenBank/DDBJ whole genome shotgun (WGS) entry which is preliminary data.</text>
</comment>
<evidence type="ECO:0000256" key="3">
    <source>
        <dbReference type="ARBA" id="ARBA00023315"/>
    </source>
</evidence>
<keyword evidence="3 4" id="KW-0012">Acyltransferase</keyword>
<dbReference type="Pfam" id="PF03588">
    <property type="entry name" value="Leu_Phe_trans"/>
    <property type="match status" value="1"/>
</dbReference>
<dbReference type="PANTHER" id="PTHR30098">
    <property type="entry name" value="LEUCYL/PHENYLALANYL-TRNA--PROTEIN TRANSFERASE"/>
    <property type="match status" value="1"/>
</dbReference>
<reference evidence="5 6" key="2">
    <citation type="submission" date="2024-09" db="EMBL/GenBank/DDBJ databases">
        <title>Draft genome sequence of Candidatus Magnetaquicoccaceae bacterium FCR-1.</title>
        <authorList>
            <person name="Shimoshige H."/>
            <person name="Shimamura S."/>
            <person name="Taoka A."/>
            <person name="Kobayashi H."/>
            <person name="Maekawa T."/>
        </authorList>
    </citation>
    <scope>NUCLEOTIDE SEQUENCE [LARGE SCALE GENOMIC DNA]</scope>
    <source>
        <strain evidence="5 6">FCR-1</strain>
    </source>
</reference>
<evidence type="ECO:0000313" key="5">
    <source>
        <dbReference type="EMBL" id="GAB0056558.1"/>
    </source>
</evidence>
<dbReference type="RefSeq" id="WP_420904284.1">
    <property type="nucleotide sequence ID" value="NZ_BAAFGK010000003.1"/>
</dbReference>
<proteinExistence type="inferred from homology"/>
<dbReference type="InterPro" id="IPR042203">
    <property type="entry name" value="Leu/Phe-tRNA_Trfase_C"/>
</dbReference>
<accession>A0ABQ0C6P2</accession>
<dbReference type="EC" id="2.3.2.6" evidence="4"/>
<comment type="similarity">
    <text evidence="4">Belongs to the L/F-transferase family.</text>
</comment>
<dbReference type="SUPFAM" id="SSF55729">
    <property type="entry name" value="Acyl-CoA N-acyltransferases (Nat)"/>
    <property type="match status" value="1"/>
</dbReference>
<protein>
    <recommendedName>
        <fullName evidence="4">Leucyl/phenylalanyl-tRNA--protein transferase</fullName>
        <ecNumber evidence="4">2.3.2.6</ecNumber>
    </recommendedName>
    <alternativeName>
        <fullName evidence="4">L/F-transferase</fullName>
    </alternativeName>
    <alternativeName>
        <fullName evidence="4">Leucyltransferase</fullName>
    </alternativeName>
    <alternativeName>
        <fullName evidence="4">Phenyalanyltransferase</fullName>
    </alternativeName>
</protein>
<comment type="catalytic activity">
    <reaction evidence="4">
        <text>L-phenylalanyl-tRNA(Phe) + an N-terminal L-alpha-aminoacyl-[protein] = an N-terminal L-phenylalanyl-L-alpha-aminoacyl-[protein] + tRNA(Phe)</text>
        <dbReference type="Rhea" id="RHEA:43632"/>
        <dbReference type="Rhea" id="RHEA-COMP:9668"/>
        <dbReference type="Rhea" id="RHEA-COMP:9699"/>
        <dbReference type="Rhea" id="RHEA-COMP:10636"/>
        <dbReference type="Rhea" id="RHEA-COMP:10637"/>
        <dbReference type="ChEBI" id="CHEBI:78442"/>
        <dbReference type="ChEBI" id="CHEBI:78531"/>
        <dbReference type="ChEBI" id="CHEBI:78597"/>
        <dbReference type="ChEBI" id="CHEBI:83561"/>
        <dbReference type="EC" id="2.3.2.6"/>
    </reaction>
</comment>
<dbReference type="PANTHER" id="PTHR30098:SF2">
    <property type="entry name" value="LEUCYL_PHENYLALANYL-TRNA--PROTEIN TRANSFERASE"/>
    <property type="match status" value="1"/>
</dbReference>
<comment type="catalytic activity">
    <reaction evidence="4">
        <text>N-terminal L-arginyl-[protein] + L-leucyl-tRNA(Leu) = N-terminal L-leucyl-L-arginyl-[protein] + tRNA(Leu) + H(+)</text>
        <dbReference type="Rhea" id="RHEA:50416"/>
        <dbReference type="Rhea" id="RHEA-COMP:9613"/>
        <dbReference type="Rhea" id="RHEA-COMP:9622"/>
        <dbReference type="Rhea" id="RHEA-COMP:12672"/>
        <dbReference type="Rhea" id="RHEA-COMP:12673"/>
        <dbReference type="ChEBI" id="CHEBI:15378"/>
        <dbReference type="ChEBI" id="CHEBI:64719"/>
        <dbReference type="ChEBI" id="CHEBI:78442"/>
        <dbReference type="ChEBI" id="CHEBI:78494"/>
        <dbReference type="ChEBI" id="CHEBI:133044"/>
        <dbReference type="EC" id="2.3.2.6"/>
    </reaction>
</comment>
<comment type="subcellular location">
    <subcellularLocation>
        <location evidence="4">Cytoplasm</location>
    </subcellularLocation>
</comment>
<evidence type="ECO:0000256" key="1">
    <source>
        <dbReference type="ARBA" id="ARBA00022490"/>
    </source>
</evidence>
<comment type="catalytic activity">
    <reaction evidence="4">
        <text>N-terminal L-lysyl-[protein] + L-leucyl-tRNA(Leu) = N-terminal L-leucyl-L-lysyl-[protein] + tRNA(Leu) + H(+)</text>
        <dbReference type="Rhea" id="RHEA:12340"/>
        <dbReference type="Rhea" id="RHEA-COMP:9613"/>
        <dbReference type="Rhea" id="RHEA-COMP:9622"/>
        <dbReference type="Rhea" id="RHEA-COMP:12670"/>
        <dbReference type="Rhea" id="RHEA-COMP:12671"/>
        <dbReference type="ChEBI" id="CHEBI:15378"/>
        <dbReference type="ChEBI" id="CHEBI:65249"/>
        <dbReference type="ChEBI" id="CHEBI:78442"/>
        <dbReference type="ChEBI" id="CHEBI:78494"/>
        <dbReference type="ChEBI" id="CHEBI:133043"/>
        <dbReference type="EC" id="2.3.2.6"/>
    </reaction>
</comment>
<dbReference type="InterPro" id="IPR004616">
    <property type="entry name" value="Leu/Phe-tRNA_Trfase"/>
</dbReference>
<name>A0ABQ0C6P2_9PROT</name>
<gene>
    <name evidence="4 5" type="primary">aat</name>
    <name evidence="5" type="ORF">SIID45300_00866</name>
</gene>
<comment type="function">
    <text evidence="4">Functions in the N-end rule pathway of protein degradation where it conjugates Leu, Phe and, less efficiently, Met from aminoacyl-tRNAs to the N-termini of proteins containing an N-terminal arginine or lysine.</text>
</comment>
<dbReference type="InterPro" id="IPR042221">
    <property type="entry name" value="Leu/Phe-tRNA_Trfase_N"/>
</dbReference>
<keyword evidence="1 4" id="KW-0963">Cytoplasm</keyword>
<keyword evidence="6" id="KW-1185">Reference proteome</keyword>
<reference evidence="5 6" key="1">
    <citation type="submission" date="2024-05" db="EMBL/GenBank/DDBJ databases">
        <authorList>
            <consortium name="Candidatus Magnetaquicoccaceae bacterium FCR-1 genome sequencing consortium"/>
            <person name="Shimoshige H."/>
            <person name="Shimamura S."/>
            <person name="Taoka A."/>
            <person name="Kobayashi H."/>
            <person name="Maekawa T."/>
        </authorList>
    </citation>
    <scope>NUCLEOTIDE SEQUENCE [LARGE SCALE GENOMIC DNA]</scope>
    <source>
        <strain evidence="5 6">FCR-1</strain>
    </source>
</reference>